<protein>
    <submittedName>
        <fullName evidence="1">Uncharacterized protein</fullName>
    </submittedName>
</protein>
<dbReference type="AlphaFoldDB" id="A0AAE0YTE1"/>
<dbReference type="Proteomes" id="UP001283361">
    <property type="component" value="Unassembled WGS sequence"/>
</dbReference>
<accession>A0AAE0YTE1</accession>
<gene>
    <name evidence="1" type="ORF">RRG08_029096</name>
</gene>
<evidence type="ECO:0000313" key="2">
    <source>
        <dbReference type="Proteomes" id="UP001283361"/>
    </source>
</evidence>
<keyword evidence="2" id="KW-1185">Reference proteome</keyword>
<dbReference type="EMBL" id="JAWDGP010005518">
    <property type="protein sequence ID" value="KAK3756426.1"/>
    <property type="molecule type" value="Genomic_DNA"/>
</dbReference>
<evidence type="ECO:0000313" key="1">
    <source>
        <dbReference type="EMBL" id="KAK3756426.1"/>
    </source>
</evidence>
<name>A0AAE0YTE1_9GAST</name>
<sequence>MAEFDLNESSRAKADVARGAFADDIPLDTYTTTDAMGGGDTIITPGGNAETPFSTRNVDAYGRPINTLAYVEDEYVDVFDTSWMPPSKLKVLAGAANDYYKMLKEDQGLKPEVPDLSSFVLDRDSRLRLKEYPDINLINENTGRPNKLTTTASNKGGREIVRKHLCFSKWTPEMSKAAEANLRKNDQSLKSRPSAKNACADLDLGGEDGPHYVKRASIELALLTPVVSNVPCQYKIALPDHPRLVFKEFLGSMSKPTVAIWGSLRVLVFLDTEGKLSEL</sequence>
<organism evidence="1 2">
    <name type="scientific">Elysia crispata</name>
    <name type="common">lettuce slug</name>
    <dbReference type="NCBI Taxonomy" id="231223"/>
    <lineage>
        <taxon>Eukaryota</taxon>
        <taxon>Metazoa</taxon>
        <taxon>Spiralia</taxon>
        <taxon>Lophotrochozoa</taxon>
        <taxon>Mollusca</taxon>
        <taxon>Gastropoda</taxon>
        <taxon>Heterobranchia</taxon>
        <taxon>Euthyneura</taxon>
        <taxon>Panpulmonata</taxon>
        <taxon>Sacoglossa</taxon>
        <taxon>Placobranchoidea</taxon>
        <taxon>Plakobranchidae</taxon>
        <taxon>Elysia</taxon>
    </lineage>
</organism>
<proteinExistence type="predicted"/>
<reference evidence="1" key="1">
    <citation type="journal article" date="2023" name="G3 (Bethesda)">
        <title>A reference genome for the long-term kleptoplast-retaining sea slug Elysia crispata morphotype clarki.</title>
        <authorList>
            <person name="Eastman K.E."/>
            <person name="Pendleton A.L."/>
            <person name="Shaikh M.A."/>
            <person name="Suttiyut T."/>
            <person name="Ogas R."/>
            <person name="Tomko P."/>
            <person name="Gavelis G."/>
            <person name="Widhalm J.R."/>
            <person name="Wisecaver J.H."/>
        </authorList>
    </citation>
    <scope>NUCLEOTIDE SEQUENCE</scope>
    <source>
        <strain evidence="1">ECLA1</strain>
    </source>
</reference>
<comment type="caution">
    <text evidence="1">The sequence shown here is derived from an EMBL/GenBank/DDBJ whole genome shotgun (WGS) entry which is preliminary data.</text>
</comment>